<evidence type="ECO:0000256" key="19">
    <source>
        <dbReference type="ARBA" id="ARBA00040981"/>
    </source>
</evidence>
<keyword evidence="9 25" id="KW-0812">Transmembrane</keyword>
<keyword evidence="7" id="KW-0444">Lipid biosynthesis</keyword>
<dbReference type="EC" id="2.3.1.51" evidence="6"/>
<comment type="similarity">
    <text evidence="5">Belongs to the 1-acyl-sn-glycerol-3-phosphate acyltransferase family.</text>
</comment>
<dbReference type="GO" id="GO:0008654">
    <property type="term" value="P:phospholipid biosynthetic process"/>
    <property type="evidence" value="ECO:0007669"/>
    <property type="project" value="UniProtKB-KW"/>
</dbReference>
<feature type="transmembrane region" description="Helical" evidence="25">
    <location>
        <begin position="12"/>
        <end position="39"/>
    </location>
</feature>
<evidence type="ECO:0000313" key="27">
    <source>
        <dbReference type="Ensembl" id="ENSOKIP00005083797.1"/>
    </source>
</evidence>
<dbReference type="Pfam" id="PF16076">
    <property type="entry name" value="Acyltransf_C"/>
    <property type="match status" value="1"/>
</dbReference>
<dbReference type="InterPro" id="IPR032098">
    <property type="entry name" value="Acyltransf_C"/>
</dbReference>
<keyword evidence="8" id="KW-0808">Transferase</keyword>
<evidence type="ECO:0000256" key="14">
    <source>
        <dbReference type="ARBA" id="ARBA00023209"/>
    </source>
</evidence>
<evidence type="ECO:0000256" key="16">
    <source>
        <dbReference type="ARBA" id="ARBA00023315"/>
    </source>
</evidence>
<evidence type="ECO:0000256" key="15">
    <source>
        <dbReference type="ARBA" id="ARBA00023264"/>
    </source>
</evidence>
<comment type="function">
    <text evidence="22">Converts 1-acyl-sn-glycerol-3-phosphate (lysophosphatidic acid or LPA) into 1,2-diacyl-sn-glycerol-3-phosphate (phosphatidic acid or PA) by incorporating an acyl moiety at the sn-2 position of the glycerol backbone. Exhibits high acyl-CoA specificity for polyunsaturated fatty acyl-CoA, especially docosahexaenoyl-CoA (22:6-CoA, DHA-CoA).</text>
</comment>
<comment type="pathway">
    <text evidence="3">Phospholipid metabolism; CDP-diacylglycerol biosynthesis; CDP-diacylglycerol from sn-glycerol 3-phosphate: step 2/3.</text>
</comment>
<feature type="domain" description="Phospholipid/glycerol acyltransferase" evidence="26">
    <location>
        <begin position="90"/>
        <end position="245"/>
    </location>
</feature>
<keyword evidence="10" id="KW-0256">Endoplasmic reticulum</keyword>
<dbReference type="AlphaFoldDB" id="A0A8C7J9B6"/>
<protein>
    <recommendedName>
        <fullName evidence="19">1-acyl-sn-glycerol-3-phosphate acyltransferase delta</fullName>
        <ecNumber evidence="6">2.3.1.51</ecNumber>
    </recommendedName>
    <alternativeName>
        <fullName evidence="20">1-acylglycerol-3-phosphate O-acyltransferase 4</fullName>
    </alternativeName>
    <alternativeName>
        <fullName evidence="21">Lysophosphatidic acid acyltransferase delta</fullName>
    </alternativeName>
</protein>
<evidence type="ECO:0000256" key="21">
    <source>
        <dbReference type="ARBA" id="ARBA00042940"/>
    </source>
</evidence>
<comment type="catalytic activity">
    <reaction evidence="17">
        <text>(4Z,7Z,10Z,13Z,16Z,19Z)-docosahexaenoyl-CoA + 1-hexadecanoyl-sn-glycero-3-phosphate = 1-hexadecanoyl-2-(4Z,7Z,10Z,13Z,16Z,19Z-docosahexaenoyl)-sn-glycero-3-phosphate + CoA</text>
        <dbReference type="Rhea" id="RHEA:55300"/>
        <dbReference type="ChEBI" id="CHEBI:57287"/>
        <dbReference type="ChEBI" id="CHEBI:57518"/>
        <dbReference type="ChEBI" id="CHEBI:74298"/>
        <dbReference type="ChEBI" id="CHEBI:82928"/>
    </reaction>
    <physiologicalReaction direction="left-to-right" evidence="17">
        <dbReference type="Rhea" id="RHEA:55301"/>
    </physiologicalReaction>
</comment>
<evidence type="ECO:0000256" key="10">
    <source>
        <dbReference type="ARBA" id="ARBA00022824"/>
    </source>
</evidence>
<comment type="catalytic activity">
    <reaction evidence="24">
        <text>1-octadecanoyl-sn-glycero-3-phosphate + (4Z,7Z,10Z,13Z,16Z,19Z)-docosahexaenoyl-CoA = 1-octadecanoyl-2-(4Z,7Z,10Z,13Z,16Z,19Z-docosahexaenoyl)-sn-glycero-3-phosphate + CoA</text>
        <dbReference type="Rhea" id="RHEA:55308"/>
        <dbReference type="ChEBI" id="CHEBI:57287"/>
        <dbReference type="ChEBI" id="CHEBI:74298"/>
        <dbReference type="ChEBI" id="CHEBI:74565"/>
        <dbReference type="ChEBI" id="CHEBI:77130"/>
    </reaction>
    <physiologicalReaction direction="left-to-right" evidence="24">
        <dbReference type="Rhea" id="RHEA:55309"/>
    </physiologicalReaction>
</comment>
<dbReference type="InterPro" id="IPR002123">
    <property type="entry name" value="Plipid/glycerol_acylTrfase"/>
</dbReference>
<evidence type="ECO:0000256" key="22">
    <source>
        <dbReference type="ARBA" id="ARBA00045404"/>
    </source>
</evidence>
<evidence type="ECO:0000256" key="3">
    <source>
        <dbReference type="ARBA" id="ARBA00004728"/>
    </source>
</evidence>
<feature type="transmembrane region" description="Helical" evidence="25">
    <location>
        <begin position="362"/>
        <end position="381"/>
    </location>
</feature>
<gene>
    <name evidence="27" type="primary">AGPAT4</name>
    <name evidence="27" type="synonym">LOC109882111</name>
</gene>
<comment type="catalytic activity">
    <reaction evidence="1">
        <text>a 1-acyl-sn-glycero-3-phosphate + an acyl-CoA = a 1,2-diacyl-sn-glycero-3-phosphate + CoA</text>
        <dbReference type="Rhea" id="RHEA:19709"/>
        <dbReference type="ChEBI" id="CHEBI:57287"/>
        <dbReference type="ChEBI" id="CHEBI:57970"/>
        <dbReference type="ChEBI" id="CHEBI:58342"/>
        <dbReference type="ChEBI" id="CHEBI:58608"/>
        <dbReference type="EC" id="2.3.1.51"/>
    </reaction>
    <physiologicalReaction direction="left-to-right" evidence="1">
        <dbReference type="Rhea" id="RHEA:19710"/>
    </physiologicalReaction>
</comment>
<evidence type="ECO:0000256" key="23">
    <source>
        <dbReference type="ARBA" id="ARBA00048232"/>
    </source>
</evidence>
<evidence type="ECO:0000256" key="4">
    <source>
        <dbReference type="ARBA" id="ARBA00005189"/>
    </source>
</evidence>
<reference evidence="27" key="2">
    <citation type="submission" date="2025-09" db="UniProtKB">
        <authorList>
            <consortium name="Ensembl"/>
        </authorList>
    </citation>
    <scope>IDENTIFICATION</scope>
</reference>
<reference evidence="27" key="1">
    <citation type="submission" date="2025-08" db="UniProtKB">
        <authorList>
            <consortium name="Ensembl"/>
        </authorList>
    </citation>
    <scope>IDENTIFICATION</scope>
</reference>
<evidence type="ECO:0000256" key="7">
    <source>
        <dbReference type="ARBA" id="ARBA00022516"/>
    </source>
</evidence>
<keyword evidence="14" id="KW-0594">Phospholipid biosynthesis</keyword>
<comment type="pathway">
    <text evidence="4">Lipid metabolism.</text>
</comment>
<evidence type="ECO:0000256" key="8">
    <source>
        <dbReference type="ARBA" id="ARBA00022679"/>
    </source>
</evidence>
<evidence type="ECO:0000256" key="11">
    <source>
        <dbReference type="ARBA" id="ARBA00022989"/>
    </source>
</evidence>
<keyword evidence="15" id="KW-1208">Phospholipid metabolism</keyword>
<dbReference type="SUPFAM" id="SSF69593">
    <property type="entry name" value="Glycerol-3-phosphate (1)-acyltransferase"/>
    <property type="match status" value="1"/>
</dbReference>
<dbReference type="GeneTree" id="ENSGT00950000182836"/>
<keyword evidence="28" id="KW-1185">Reference proteome</keyword>
<dbReference type="GO" id="GO:0005741">
    <property type="term" value="C:mitochondrial outer membrane"/>
    <property type="evidence" value="ECO:0007669"/>
    <property type="project" value="TreeGrafter"/>
</dbReference>
<dbReference type="Pfam" id="PF01553">
    <property type="entry name" value="Acyltransferase"/>
    <property type="match status" value="1"/>
</dbReference>
<sequence>MGLVQWLKGQFLCQLIICYGFLVSGLLVNLLQICTLPLWPINKQLARRINCKLGYSLTSQSVALLEWWSGTEVTFYTDPADYQFYGKENAIIVLNHNFEIDFLCGWAFCDRFGVLGIHHILSRCLLLKTHWRRTSNGRDLGNCPPIPLKASKCLAKKELSYLPVIGWMWYFLEMVFIKRKWEEDKRSFVQSLQNLRDYPENFWFLLHCEGTRFTEEKHQISMEVAEKKGLPKLKHHLLPRTKGFWVAVQNLRGTVAAVYCCTLNFRNNETPTLLGVINGKKYHPDLYIRRIPLESVPEDEAECSSWLHKLYQEKDQFQEDYSHTGYFPGPIVTPLRGPWALINWIGWTCLLLYPLYLLLVQLVLSGSILTILATVAFCSAANTRSSRGPESVHSAAGSKIGPLSRSSVGYASVPWLSNRNTPV</sequence>
<dbReference type="PANTHER" id="PTHR10983">
    <property type="entry name" value="1-ACYLGLYCEROL-3-PHOSPHATE ACYLTRANSFERASE-RELATED"/>
    <property type="match status" value="1"/>
</dbReference>
<evidence type="ECO:0000256" key="18">
    <source>
        <dbReference type="ARBA" id="ARBA00036892"/>
    </source>
</evidence>
<evidence type="ECO:0000256" key="17">
    <source>
        <dbReference type="ARBA" id="ARBA00035935"/>
    </source>
</evidence>
<accession>A0A8C7J9B6</accession>
<keyword evidence="16" id="KW-0012">Acyltransferase</keyword>
<dbReference type="Proteomes" id="UP000694557">
    <property type="component" value="Unassembled WGS sequence"/>
</dbReference>
<comment type="catalytic activity">
    <reaction evidence="23">
        <text>1-octadecanoyl-sn-glycero-3-phosphate + (9Z,12Z)-octadecadienoyl-CoA = 1-octadecanoyl-2-(9Z,12Z-octadecadienoyl)-sn-glycero-3-phosphate + CoA</text>
        <dbReference type="Rhea" id="RHEA:55304"/>
        <dbReference type="ChEBI" id="CHEBI:57287"/>
        <dbReference type="ChEBI" id="CHEBI:57383"/>
        <dbReference type="ChEBI" id="CHEBI:74565"/>
        <dbReference type="ChEBI" id="CHEBI:77098"/>
    </reaction>
    <physiologicalReaction direction="left-to-right" evidence="23">
        <dbReference type="Rhea" id="RHEA:55305"/>
    </physiologicalReaction>
</comment>
<evidence type="ECO:0000256" key="24">
    <source>
        <dbReference type="ARBA" id="ARBA00049159"/>
    </source>
</evidence>
<dbReference type="PANTHER" id="PTHR10983:SF8">
    <property type="entry name" value="1-ACYL-SN-GLYCEROL-3-PHOSPHATE ACYLTRANSFERASE DELTA"/>
    <property type="match status" value="1"/>
</dbReference>
<evidence type="ECO:0000259" key="26">
    <source>
        <dbReference type="SMART" id="SM00563"/>
    </source>
</evidence>
<evidence type="ECO:0000313" key="28">
    <source>
        <dbReference type="Proteomes" id="UP000694557"/>
    </source>
</evidence>
<dbReference type="GO" id="GO:0005789">
    <property type="term" value="C:endoplasmic reticulum membrane"/>
    <property type="evidence" value="ECO:0007669"/>
    <property type="project" value="UniProtKB-SubCell"/>
</dbReference>
<evidence type="ECO:0000256" key="25">
    <source>
        <dbReference type="SAM" id="Phobius"/>
    </source>
</evidence>
<name>A0A8C7J9B6_ONCKI</name>
<keyword evidence="13 25" id="KW-0472">Membrane</keyword>
<evidence type="ECO:0000256" key="9">
    <source>
        <dbReference type="ARBA" id="ARBA00022692"/>
    </source>
</evidence>
<organism evidence="27 28">
    <name type="scientific">Oncorhynchus kisutch</name>
    <name type="common">Coho salmon</name>
    <name type="synonym">Salmo kisutch</name>
    <dbReference type="NCBI Taxonomy" id="8019"/>
    <lineage>
        <taxon>Eukaryota</taxon>
        <taxon>Metazoa</taxon>
        <taxon>Chordata</taxon>
        <taxon>Craniata</taxon>
        <taxon>Vertebrata</taxon>
        <taxon>Euteleostomi</taxon>
        <taxon>Actinopterygii</taxon>
        <taxon>Neopterygii</taxon>
        <taxon>Teleostei</taxon>
        <taxon>Protacanthopterygii</taxon>
        <taxon>Salmoniformes</taxon>
        <taxon>Salmonidae</taxon>
        <taxon>Salmoninae</taxon>
        <taxon>Oncorhynchus</taxon>
    </lineage>
</organism>
<comment type="subcellular location">
    <subcellularLocation>
        <location evidence="2">Endoplasmic reticulum membrane</location>
        <topology evidence="2">Multi-pass membrane protein</topology>
    </subcellularLocation>
</comment>
<evidence type="ECO:0000256" key="6">
    <source>
        <dbReference type="ARBA" id="ARBA00013211"/>
    </source>
</evidence>
<keyword evidence="12" id="KW-0443">Lipid metabolism</keyword>
<dbReference type="SMART" id="SM00563">
    <property type="entry name" value="PlsC"/>
    <property type="match status" value="1"/>
</dbReference>
<comment type="catalytic activity">
    <reaction evidence="18">
        <text>(4Z,7Z,10Z,13Z,16Z,19Z)-docosahexaenoyl-CoA + 1-(9Z-octadecenoyl)-sn-glycero-3-phosphate = 1-(9Z-octadecenoyl)-2-(4Z,7Z,10Z,13Z,16Z,19Z-docosahexaenoyl)-sn-glycero-3-phosphate + CoA</text>
        <dbReference type="Rhea" id="RHEA:55312"/>
        <dbReference type="ChEBI" id="CHEBI:57287"/>
        <dbReference type="ChEBI" id="CHEBI:74298"/>
        <dbReference type="ChEBI" id="CHEBI:74544"/>
        <dbReference type="ChEBI" id="CHEBI:138723"/>
    </reaction>
    <physiologicalReaction direction="left-to-right" evidence="18">
        <dbReference type="Rhea" id="RHEA:55313"/>
    </physiologicalReaction>
</comment>
<evidence type="ECO:0000256" key="12">
    <source>
        <dbReference type="ARBA" id="ARBA00023098"/>
    </source>
</evidence>
<dbReference type="GO" id="GO:0003841">
    <property type="term" value="F:1-acylglycerol-3-phosphate O-acyltransferase activity"/>
    <property type="evidence" value="ECO:0007669"/>
    <property type="project" value="UniProtKB-EC"/>
</dbReference>
<evidence type="ECO:0000256" key="5">
    <source>
        <dbReference type="ARBA" id="ARBA00008655"/>
    </source>
</evidence>
<dbReference type="CDD" id="cd07990">
    <property type="entry name" value="LPLAT_LCLAT1-like"/>
    <property type="match status" value="1"/>
</dbReference>
<dbReference type="Ensembl" id="ENSOKIT00005089468.1">
    <property type="protein sequence ID" value="ENSOKIP00005083797.1"/>
    <property type="gene ID" value="ENSOKIG00005036311.1"/>
</dbReference>
<evidence type="ECO:0000256" key="1">
    <source>
        <dbReference type="ARBA" id="ARBA00000300"/>
    </source>
</evidence>
<evidence type="ECO:0000256" key="20">
    <source>
        <dbReference type="ARBA" id="ARBA00041272"/>
    </source>
</evidence>
<proteinExistence type="inferred from homology"/>
<evidence type="ECO:0000256" key="2">
    <source>
        <dbReference type="ARBA" id="ARBA00004477"/>
    </source>
</evidence>
<keyword evidence="11 25" id="KW-1133">Transmembrane helix</keyword>
<evidence type="ECO:0000256" key="13">
    <source>
        <dbReference type="ARBA" id="ARBA00023136"/>
    </source>
</evidence>